<dbReference type="GO" id="GO:0006412">
    <property type="term" value="P:translation"/>
    <property type="evidence" value="ECO:0007669"/>
    <property type="project" value="InterPro"/>
</dbReference>
<dbReference type="GO" id="GO:0005840">
    <property type="term" value="C:ribosome"/>
    <property type="evidence" value="ECO:0007669"/>
    <property type="project" value="UniProtKB-KW"/>
</dbReference>
<dbReference type="Pfam" id="PF00573">
    <property type="entry name" value="Ribosomal_L4"/>
    <property type="match status" value="1"/>
</dbReference>
<dbReference type="InterPro" id="IPR002136">
    <property type="entry name" value="Ribosomal_uL4"/>
</dbReference>
<evidence type="ECO:0000256" key="2">
    <source>
        <dbReference type="ARBA" id="ARBA00022980"/>
    </source>
</evidence>
<gene>
    <name evidence="6" type="ORF">PPAR00522_LOCUS1168</name>
</gene>
<accession>A0A7S0UN74</accession>
<evidence type="ECO:0000256" key="1">
    <source>
        <dbReference type="ARBA" id="ARBA00010528"/>
    </source>
</evidence>
<dbReference type="InterPro" id="IPR023574">
    <property type="entry name" value="Ribosomal_uL4_dom_sf"/>
</dbReference>
<feature type="region of interest" description="Disordered" evidence="5">
    <location>
        <begin position="139"/>
        <end position="170"/>
    </location>
</feature>
<dbReference type="EMBL" id="HBFM01002086">
    <property type="protein sequence ID" value="CAD8764784.1"/>
    <property type="molecule type" value="Transcribed_RNA"/>
</dbReference>
<protein>
    <recommendedName>
        <fullName evidence="4">Large ribosomal subunit protein uL4m</fullName>
    </recommendedName>
</protein>
<evidence type="ECO:0000313" key="6">
    <source>
        <dbReference type="EMBL" id="CAD8764784.1"/>
    </source>
</evidence>
<name>A0A7S0UN74_9CHLO</name>
<dbReference type="Gene3D" id="3.40.1370.10">
    <property type="match status" value="1"/>
</dbReference>
<dbReference type="NCBIfam" id="TIGR03953">
    <property type="entry name" value="rplD_bact"/>
    <property type="match status" value="1"/>
</dbReference>
<proteinExistence type="inferred from homology"/>
<evidence type="ECO:0000256" key="4">
    <source>
        <dbReference type="ARBA" id="ARBA00040565"/>
    </source>
</evidence>
<dbReference type="PANTHER" id="PTHR10746:SF6">
    <property type="entry name" value="LARGE RIBOSOMAL SUBUNIT PROTEIN UL4M"/>
    <property type="match status" value="1"/>
</dbReference>
<dbReference type="GO" id="GO:0003735">
    <property type="term" value="F:structural constituent of ribosome"/>
    <property type="evidence" value="ECO:0007669"/>
    <property type="project" value="InterPro"/>
</dbReference>
<evidence type="ECO:0000256" key="3">
    <source>
        <dbReference type="ARBA" id="ARBA00023274"/>
    </source>
</evidence>
<dbReference type="SUPFAM" id="SSF52166">
    <property type="entry name" value="Ribosomal protein L4"/>
    <property type="match status" value="1"/>
</dbReference>
<keyword evidence="3" id="KW-0687">Ribonucleoprotein</keyword>
<organism evidence="6">
    <name type="scientific">Polytomella parva</name>
    <dbReference type="NCBI Taxonomy" id="51329"/>
    <lineage>
        <taxon>Eukaryota</taxon>
        <taxon>Viridiplantae</taxon>
        <taxon>Chlorophyta</taxon>
        <taxon>core chlorophytes</taxon>
        <taxon>Chlorophyceae</taxon>
        <taxon>CS clade</taxon>
        <taxon>Chlamydomonadales</taxon>
        <taxon>Chlamydomonadaceae</taxon>
        <taxon>Polytomella</taxon>
    </lineage>
</organism>
<sequence>MLSSLIKCRTLSTVIPSIINEFKPVFESVRPYAVSSYLSRICPNTYVALPFKKSQKGFNCIDGRYDPSSPFPPDTGSSPLTLQYPFAVDYLKNRELPLYNPKGEQVSTVQLDGKIYNDKVRLDILHSVVRYLRAKWQQGTHKTKGRHEVRGGGRKPRPQKGTGNSRQGSIRSPLWVGGGCTFPKIPRSHAHKLPTNIIRIGLRSALSAKANEGRLFVLENFTQDIESYEQLRASLDIVSEGAPGFSYLLVDSGECGEDYAGVTLRRWVEGAENVEVISYHDLTVYHMLKYHKLVLTAPAVQGIVTELKRPIGNPKLAEFWERRQESLDSAVELLRQKS</sequence>
<dbReference type="GO" id="GO:1990904">
    <property type="term" value="C:ribonucleoprotein complex"/>
    <property type="evidence" value="ECO:0007669"/>
    <property type="project" value="UniProtKB-KW"/>
</dbReference>
<dbReference type="AlphaFoldDB" id="A0A7S0UN74"/>
<dbReference type="InterPro" id="IPR013005">
    <property type="entry name" value="Ribosomal_uL4-like"/>
</dbReference>
<keyword evidence="2" id="KW-0689">Ribosomal protein</keyword>
<evidence type="ECO:0000256" key="5">
    <source>
        <dbReference type="SAM" id="MobiDB-lite"/>
    </source>
</evidence>
<comment type="similarity">
    <text evidence="1">Belongs to the universal ribosomal protein uL4 family.</text>
</comment>
<dbReference type="PANTHER" id="PTHR10746">
    <property type="entry name" value="50S RIBOSOMAL PROTEIN L4"/>
    <property type="match status" value="1"/>
</dbReference>
<reference evidence="6" key="1">
    <citation type="submission" date="2021-01" db="EMBL/GenBank/DDBJ databases">
        <authorList>
            <person name="Corre E."/>
            <person name="Pelletier E."/>
            <person name="Niang G."/>
            <person name="Scheremetjew M."/>
            <person name="Finn R."/>
            <person name="Kale V."/>
            <person name="Holt S."/>
            <person name="Cochrane G."/>
            <person name="Meng A."/>
            <person name="Brown T."/>
            <person name="Cohen L."/>
        </authorList>
    </citation>
    <scope>NUCLEOTIDE SEQUENCE</scope>
    <source>
        <strain evidence="6">SAG 63-3</strain>
    </source>
</reference>